<organism evidence="2 3">
    <name type="scientific">Hirundo rustica rustica</name>
    <dbReference type="NCBI Taxonomy" id="333673"/>
    <lineage>
        <taxon>Eukaryota</taxon>
        <taxon>Metazoa</taxon>
        <taxon>Chordata</taxon>
        <taxon>Craniata</taxon>
        <taxon>Vertebrata</taxon>
        <taxon>Euteleostomi</taxon>
        <taxon>Archelosauria</taxon>
        <taxon>Archosauria</taxon>
        <taxon>Dinosauria</taxon>
        <taxon>Saurischia</taxon>
        <taxon>Theropoda</taxon>
        <taxon>Coelurosauria</taxon>
        <taxon>Aves</taxon>
        <taxon>Neognathae</taxon>
        <taxon>Neoaves</taxon>
        <taxon>Telluraves</taxon>
        <taxon>Australaves</taxon>
        <taxon>Passeriformes</taxon>
        <taxon>Sylvioidea</taxon>
        <taxon>Hirundinidae</taxon>
        <taxon>Hirundo</taxon>
    </lineage>
</organism>
<reference evidence="2 3" key="1">
    <citation type="submission" date="2018-07" db="EMBL/GenBank/DDBJ databases">
        <title>A high quality draft genome assembly of the barn swallow (H. rustica rustica).</title>
        <authorList>
            <person name="Formenti G."/>
            <person name="Chiara M."/>
            <person name="Poveda L."/>
            <person name="Francoijs K.-J."/>
            <person name="Bonisoli-Alquati A."/>
            <person name="Canova L."/>
            <person name="Gianfranceschi L."/>
            <person name="Horner D.S."/>
            <person name="Saino N."/>
        </authorList>
    </citation>
    <scope>NUCLEOTIDE SEQUENCE [LARGE SCALE GENOMIC DNA]</scope>
    <source>
        <strain evidence="2">Chelidonia</strain>
        <tissue evidence="2">Blood</tissue>
    </source>
</reference>
<keyword evidence="3" id="KW-1185">Reference proteome</keyword>
<sequence>MEEEAVEEEEEHLLPPSPSCTLGGCRPKGAVRELIPGKAVAMAQAKPLAKPCQGGAPGQGCPGGDEE</sequence>
<evidence type="ECO:0000313" key="3">
    <source>
        <dbReference type="Proteomes" id="UP000269221"/>
    </source>
</evidence>
<feature type="compositionally biased region" description="Acidic residues" evidence="1">
    <location>
        <begin position="1"/>
        <end position="11"/>
    </location>
</feature>
<comment type="caution">
    <text evidence="2">The sequence shown here is derived from an EMBL/GenBank/DDBJ whole genome shotgun (WGS) entry which is preliminary data.</text>
</comment>
<name>A0A3M0K4M8_HIRRU</name>
<accession>A0A3M0K4M8</accession>
<feature type="region of interest" description="Disordered" evidence="1">
    <location>
        <begin position="1"/>
        <end position="21"/>
    </location>
</feature>
<dbReference type="AlphaFoldDB" id="A0A3M0K4M8"/>
<gene>
    <name evidence="2" type="ORF">DUI87_15220</name>
</gene>
<evidence type="ECO:0000256" key="1">
    <source>
        <dbReference type="SAM" id="MobiDB-lite"/>
    </source>
</evidence>
<evidence type="ECO:0000313" key="2">
    <source>
        <dbReference type="EMBL" id="RMC08185.1"/>
    </source>
</evidence>
<protein>
    <submittedName>
        <fullName evidence="2">Uncharacterized protein</fullName>
    </submittedName>
</protein>
<proteinExistence type="predicted"/>
<dbReference type="Proteomes" id="UP000269221">
    <property type="component" value="Unassembled WGS sequence"/>
</dbReference>
<dbReference type="EMBL" id="QRBI01000118">
    <property type="protein sequence ID" value="RMC08185.1"/>
    <property type="molecule type" value="Genomic_DNA"/>
</dbReference>